<evidence type="ECO:0000313" key="6">
    <source>
        <dbReference type="EMBL" id="KAJ1518987.1"/>
    </source>
</evidence>
<dbReference type="GO" id="GO:0008194">
    <property type="term" value="F:UDP-glycosyltransferase activity"/>
    <property type="evidence" value="ECO:0007669"/>
    <property type="project" value="InterPro"/>
</dbReference>
<gene>
    <name evidence="6" type="ORF">ONE63_011404</name>
</gene>
<dbReference type="FunFam" id="3.40.50.2000:FF:000021">
    <property type="entry name" value="UDP-glucuronosyltransferase"/>
    <property type="match status" value="1"/>
</dbReference>
<evidence type="ECO:0000256" key="1">
    <source>
        <dbReference type="ARBA" id="ARBA00009995"/>
    </source>
</evidence>
<dbReference type="InterPro" id="IPR050271">
    <property type="entry name" value="UDP-glycosyltransferase"/>
</dbReference>
<evidence type="ECO:0000256" key="5">
    <source>
        <dbReference type="SAM" id="SignalP"/>
    </source>
</evidence>
<feature type="chain" id="PRO_5043372759" description="Glucuronosyltransferase" evidence="5">
    <location>
        <begin position="19"/>
        <end position="538"/>
    </location>
</feature>
<evidence type="ECO:0000256" key="4">
    <source>
        <dbReference type="SAM" id="Phobius"/>
    </source>
</evidence>
<dbReference type="AlphaFoldDB" id="A0AAV7X2X9"/>
<dbReference type="InterPro" id="IPR002213">
    <property type="entry name" value="UDP_glucos_trans"/>
</dbReference>
<sequence>MTVAVILLALAMCPAAWAADILVVLPAPSDDHLCVSTALPRALAERGHSVTLAVPWEPRSGNNHVFREIIYLGFYGDSFSSNILIDQWRTNRPWYLENAGNVVPGWAWPFLMTAVQWYVGQRAVEHALLHPEFERVVLDRPDRRFDLVMGELVLKQEALLGLAHRFDAPFVAVQTGADDAGVAHLMGGPTHPAYVANRYLATDGSMDILQRAQNVIFYAFDTVGAFVFHLPTQRRLLREFSPKAPSLEELVRSKLALTIYNHHPAFGWASAMPPNVVHAAGLHIQAKPLPKHLQGMLDNATAGVVVFSLGSSMETSAMPLEVQRALMTAFSEIPHKVVARWSAGASKSVRVPRNVLVDTAWIPQADILAHPSAQLLVTACGRTGVLEALWHGVPVLCIPRFGDQFAAMALVQKHGVGIGIRQRTLAAFRAALGQLLAPGSSEREAARRTSRLLRSQPVPPLDAAVRAVEDVLQWRNASHLRPASADATWYQLLFVDLAVVAAVTAVLVAAPVLLVAFLCLRARHRKNLRGRSSRKKAD</sequence>
<dbReference type="PANTHER" id="PTHR48043">
    <property type="entry name" value="EG:EG0003.4 PROTEIN-RELATED"/>
    <property type="match status" value="1"/>
</dbReference>
<evidence type="ECO:0000313" key="7">
    <source>
        <dbReference type="Proteomes" id="UP001075354"/>
    </source>
</evidence>
<dbReference type="EMBL" id="JAPTSV010000799">
    <property type="protein sequence ID" value="KAJ1518987.1"/>
    <property type="molecule type" value="Genomic_DNA"/>
</dbReference>
<evidence type="ECO:0008006" key="8">
    <source>
        <dbReference type="Google" id="ProtNLM"/>
    </source>
</evidence>
<evidence type="ECO:0000256" key="3">
    <source>
        <dbReference type="ARBA" id="ARBA00022679"/>
    </source>
</evidence>
<keyword evidence="7" id="KW-1185">Reference proteome</keyword>
<comment type="caution">
    <text evidence="6">The sequence shown here is derived from an EMBL/GenBank/DDBJ whole genome shotgun (WGS) entry which is preliminary data.</text>
</comment>
<dbReference type="CDD" id="cd03784">
    <property type="entry name" value="GT1_Gtf-like"/>
    <property type="match status" value="1"/>
</dbReference>
<keyword evidence="4" id="KW-1133">Transmembrane helix</keyword>
<keyword evidence="3" id="KW-0808">Transferase</keyword>
<name>A0AAV7X2X9_9NEOP</name>
<dbReference type="Proteomes" id="UP001075354">
    <property type="component" value="Unassembled WGS sequence"/>
</dbReference>
<dbReference type="PANTHER" id="PTHR48043:SF145">
    <property type="entry name" value="FI06409P-RELATED"/>
    <property type="match status" value="1"/>
</dbReference>
<proteinExistence type="inferred from homology"/>
<comment type="similarity">
    <text evidence="1">Belongs to the UDP-glycosyltransferase family.</text>
</comment>
<keyword evidence="4" id="KW-0812">Transmembrane</keyword>
<dbReference type="Pfam" id="PF00201">
    <property type="entry name" value="UDPGT"/>
    <property type="match status" value="1"/>
</dbReference>
<dbReference type="SUPFAM" id="SSF53756">
    <property type="entry name" value="UDP-Glycosyltransferase/glycogen phosphorylase"/>
    <property type="match status" value="1"/>
</dbReference>
<organism evidence="6 7">
    <name type="scientific">Megalurothrips usitatus</name>
    <name type="common">bean blossom thrips</name>
    <dbReference type="NCBI Taxonomy" id="439358"/>
    <lineage>
        <taxon>Eukaryota</taxon>
        <taxon>Metazoa</taxon>
        <taxon>Ecdysozoa</taxon>
        <taxon>Arthropoda</taxon>
        <taxon>Hexapoda</taxon>
        <taxon>Insecta</taxon>
        <taxon>Pterygota</taxon>
        <taxon>Neoptera</taxon>
        <taxon>Paraneoptera</taxon>
        <taxon>Thysanoptera</taxon>
        <taxon>Terebrantia</taxon>
        <taxon>Thripoidea</taxon>
        <taxon>Thripidae</taxon>
        <taxon>Megalurothrips</taxon>
    </lineage>
</organism>
<keyword evidence="5" id="KW-0732">Signal</keyword>
<reference evidence="6" key="1">
    <citation type="submission" date="2022-12" db="EMBL/GenBank/DDBJ databases">
        <title>Chromosome-level genome assembly of the bean flower thrips Megalurothrips usitatus.</title>
        <authorList>
            <person name="Ma L."/>
            <person name="Liu Q."/>
            <person name="Li H."/>
            <person name="Cai W."/>
        </authorList>
    </citation>
    <scope>NUCLEOTIDE SEQUENCE</scope>
    <source>
        <strain evidence="6">Cailab_2022a</strain>
    </source>
</reference>
<keyword evidence="2" id="KW-0328">Glycosyltransferase</keyword>
<evidence type="ECO:0000256" key="2">
    <source>
        <dbReference type="ARBA" id="ARBA00022676"/>
    </source>
</evidence>
<keyword evidence="4" id="KW-0472">Membrane</keyword>
<feature type="transmembrane region" description="Helical" evidence="4">
    <location>
        <begin position="489"/>
        <end position="520"/>
    </location>
</feature>
<accession>A0AAV7X2X9</accession>
<protein>
    <recommendedName>
        <fullName evidence="8">Glucuronosyltransferase</fullName>
    </recommendedName>
</protein>
<feature type="signal peptide" evidence="5">
    <location>
        <begin position="1"/>
        <end position="18"/>
    </location>
</feature>
<dbReference type="Gene3D" id="3.40.50.2000">
    <property type="entry name" value="Glycogen Phosphorylase B"/>
    <property type="match status" value="1"/>
</dbReference>